<keyword evidence="1" id="KW-0472">Membrane</keyword>
<dbReference type="Proteomes" id="UP000253834">
    <property type="component" value="Chromosome"/>
</dbReference>
<evidence type="ECO:0000313" key="3">
    <source>
        <dbReference type="Proteomes" id="UP000253834"/>
    </source>
</evidence>
<feature type="transmembrane region" description="Helical" evidence="1">
    <location>
        <begin position="72"/>
        <end position="93"/>
    </location>
</feature>
<accession>A0AA86HYV1</accession>
<protein>
    <submittedName>
        <fullName evidence="2">Uncharacterized protein</fullName>
    </submittedName>
</protein>
<gene>
    <name evidence="2" type="ORF">CIB87_06800</name>
</gene>
<reference evidence="2 3" key="1">
    <citation type="submission" date="2017-07" db="EMBL/GenBank/DDBJ databases">
        <title>Isolation and development of strain Bacillus megaterium SR7 for enhanced growth and metabolite production under supercritical carbon dioxide.</title>
        <authorList>
            <person name="Freedman A.J.E."/>
            <person name="Peet K.C."/>
            <person name="Boock J.T."/>
            <person name="Penn K."/>
            <person name="Prather K.L.J."/>
            <person name="Thompson J.R."/>
        </authorList>
    </citation>
    <scope>NUCLEOTIDE SEQUENCE [LARGE SCALE GENOMIC DNA]</scope>
    <source>
        <strain evidence="2 3">SR7</strain>
    </source>
</reference>
<keyword evidence="1" id="KW-1133">Transmembrane helix</keyword>
<sequence length="126" mass="14636">MGQSTITSIICTLCVLSTVIISFIVYMDIDNSFSFGFMLGYIFFIIIASLYWIITLIINIKNIKWFELRKRLFKFIGLFISFSAAIYIFNYIFRSSEIGIYDLSTPLAMALSLTFFDLVFFKDKES</sequence>
<keyword evidence="1" id="KW-0812">Transmembrane</keyword>
<organism evidence="2 3">
    <name type="scientific">Priestia megaterium</name>
    <name type="common">Bacillus megaterium</name>
    <dbReference type="NCBI Taxonomy" id="1404"/>
    <lineage>
        <taxon>Bacteria</taxon>
        <taxon>Bacillati</taxon>
        <taxon>Bacillota</taxon>
        <taxon>Bacilli</taxon>
        <taxon>Bacillales</taxon>
        <taxon>Bacillaceae</taxon>
        <taxon>Priestia</taxon>
    </lineage>
</organism>
<evidence type="ECO:0000256" key="1">
    <source>
        <dbReference type="SAM" id="Phobius"/>
    </source>
</evidence>
<dbReference type="EMBL" id="CP022674">
    <property type="protein sequence ID" value="AXI28729.1"/>
    <property type="molecule type" value="Genomic_DNA"/>
</dbReference>
<dbReference type="AlphaFoldDB" id="A0AA86HYV1"/>
<proteinExistence type="predicted"/>
<feature type="transmembrane region" description="Helical" evidence="1">
    <location>
        <begin position="7"/>
        <end position="26"/>
    </location>
</feature>
<evidence type="ECO:0000313" key="2">
    <source>
        <dbReference type="EMBL" id="AXI28729.1"/>
    </source>
</evidence>
<dbReference type="RefSeq" id="WP_114894957.1">
    <property type="nucleotide sequence ID" value="NZ_CP022674.1"/>
</dbReference>
<feature type="transmembrane region" description="Helical" evidence="1">
    <location>
        <begin position="99"/>
        <end position="121"/>
    </location>
</feature>
<feature type="transmembrane region" description="Helical" evidence="1">
    <location>
        <begin position="38"/>
        <end position="60"/>
    </location>
</feature>
<name>A0AA86HYV1_PRIMG</name>